<organism evidence="1 2">
    <name type="scientific">Prunus yedoensis var. nudiflora</name>
    <dbReference type="NCBI Taxonomy" id="2094558"/>
    <lineage>
        <taxon>Eukaryota</taxon>
        <taxon>Viridiplantae</taxon>
        <taxon>Streptophyta</taxon>
        <taxon>Embryophyta</taxon>
        <taxon>Tracheophyta</taxon>
        <taxon>Spermatophyta</taxon>
        <taxon>Magnoliopsida</taxon>
        <taxon>eudicotyledons</taxon>
        <taxon>Gunneridae</taxon>
        <taxon>Pentapetalae</taxon>
        <taxon>rosids</taxon>
        <taxon>fabids</taxon>
        <taxon>Rosales</taxon>
        <taxon>Rosaceae</taxon>
        <taxon>Amygdaloideae</taxon>
        <taxon>Amygdaleae</taxon>
        <taxon>Prunus</taxon>
    </lineage>
</organism>
<accession>A0A314YN29</accession>
<reference evidence="1 2" key="1">
    <citation type="submission" date="2018-02" db="EMBL/GenBank/DDBJ databases">
        <title>Draft genome of wild Prunus yedoensis var. nudiflora.</title>
        <authorList>
            <person name="Baek S."/>
            <person name="Kim J.-H."/>
            <person name="Choi K."/>
            <person name="Kim G.-B."/>
            <person name="Cho A."/>
            <person name="Jang H."/>
            <person name="Shin C.-H."/>
            <person name="Yu H.-J."/>
            <person name="Mun J.-H."/>
        </authorList>
    </citation>
    <scope>NUCLEOTIDE SEQUENCE [LARGE SCALE GENOMIC DNA]</scope>
    <source>
        <strain evidence="2">cv. Jeju island</strain>
        <tissue evidence="1">Leaf</tissue>
    </source>
</reference>
<sequence>MGRPRSCRGSREKWRGRLSSCRGPAVGGGLDPRNDSPTNLFGVKTRKRREYFCGASAVSVQPVTVLVFKNKGNRLFWSRRRKPVAEDGSDSLESSQSCVDLSDLAIVVSSWEDALELLGCTAFTAAAAAALILLGNVIVAEASTSPSAFVQNVIYSTRLPSSPIPIARIGIGNS</sequence>
<evidence type="ECO:0000313" key="2">
    <source>
        <dbReference type="Proteomes" id="UP000250321"/>
    </source>
</evidence>
<protein>
    <submittedName>
        <fullName evidence="1">Uncharacterized protein</fullName>
    </submittedName>
</protein>
<keyword evidence="2" id="KW-1185">Reference proteome</keyword>
<dbReference type="EMBL" id="PJQY01000557">
    <property type="protein sequence ID" value="PQQ09965.1"/>
    <property type="molecule type" value="Genomic_DNA"/>
</dbReference>
<name>A0A314YN29_PRUYE</name>
<proteinExistence type="predicted"/>
<dbReference type="Proteomes" id="UP000250321">
    <property type="component" value="Unassembled WGS sequence"/>
</dbReference>
<evidence type="ECO:0000313" key="1">
    <source>
        <dbReference type="EMBL" id="PQQ09965.1"/>
    </source>
</evidence>
<gene>
    <name evidence="1" type="ORF">Pyn_03391</name>
</gene>
<comment type="caution">
    <text evidence="1">The sequence shown here is derived from an EMBL/GenBank/DDBJ whole genome shotgun (WGS) entry which is preliminary data.</text>
</comment>
<dbReference type="AlphaFoldDB" id="A0A314YN29"/>